<sequence length="170" mass="18253">MVRAQDVTRFVEPHWVNFHLLPEDVDQSPPWSPSIPNDTIPCGDAGFEAVAPSMSGRRDHMRPRQVGCPAARPAYGRVEGPVLLHYRRRRARHPEANMRVSAGPSTAAGVLQGDGDDVGSVVVAWARVSAFYERADPDGEVLALAGGQGCGSRRAASSARNWSTAACPRG</sequence>
<evidence type="ECO:0000256" key="1">
    <source>
        <dbReference type="SAM" id="MobiDB-lite"/>
    </source>
</evidence>
<accession>A0ABU4NTT1</accession>
<dbReference type="RefSeq" id="WP_319063518.1">
    <property type="nucleotide sequence ID" value="NZ_JARAYT010000031.1"/>
</dbReference>
<comment type="caution">
    <text evidence="2">The sequence shown here is derived from an EMBL/GenBank/DDBJ whole genome shotgun (WGS) entry which is preliminary data.</text>
</comment>
<gene>
    <name evidence="2" type="ORF">PV662_39875</name>
</gene>
<dbReference type="EMBL" id="JARAYU010000021">
    <property type="protein sequence ID" value="MDX3705794.1"/>
    <property type="molecule type" value="Genomic_DNA"/>
</dbReference>
<evidence type="ECO:0000313" key="2">
    <source>
        <dbReference type="EMBL" id="MDX3705794.1"/>
    </source>
</evidence>
<keyword evidence="3" id="KW-1185">Reference proteome</keyword>
<feature type="region of interest" description="Disordered" evidence="1">
    <location>
        <begin position="151"/>
        <end position="170"/>
    </location>
</feature>
<proteinExistence type="predicted"/>
<organism evidence="2 3">
    <name type="scientific">Streptomyces europaeiscabiei</name>
    <dbReference type="NCBI Taxonomy" id="146819"/>
    <lineage>
        <taxon>Bacteria</taxon>
        <taxon>Bacillati</taxon>
        <taxon>Actinomycetota</taxon>
        <taxon>Actinomycetes</taxon>
        <taxon>Kitasatosporales</taxon>
        <taxon>Streptomycetaceae</taxon>
        <taxon>Streptomyces</taxon>
    </lineage>
</organism>
<reference evidence="2 3" key="1">
    <citation type="journal article" date="2023" name="Microb. Genom.">
        <title>Mesoterricola silvestris gen. nov., sp. nov., Mesoterricola sediminis sp. nov., Geothrix oryzae sp. nov., Geothrix edaphica sp. nov., Geothrix rubra sp. nov., and Geothrix limicola sp. nov., six novel members of Acidobacteriota isolated from soils.</title>
        <authorList>
            <person name="Weisberg A.J."/>
            <person name="Pearce E."/>
            <person name="Kramer C.G."/>
            <person name="Chang J.H."/>
            <person name="Clarke C.R."/>
        </authorList>
    </citation>
    <scope>NUCLEOTIDE SEQUENCE [LARGE SCALE GENOMIC DNA]</scope>
    <source>
        <strain evidence="2 3">ID09-01A</strain>
    </source>
</reference>
<dbReference type="Proteomes" id="UP001271274">
    <property type="component" value="Unassembled WGS sequence"/>
</dbReference>
<name>A0ABU4NTT1_9ACTN</name>
<evidence type="ECO:0000313" key="3">
    <source>
        <dbReference type="Proteomes" id="UP001271274"/>
    </source>
</evidence>
<protein>
    <submittedName>
        <fullName evidence="2">Uncharacterized protein</fullName>
    </submittedName>
</protein>